<dbReference type="InterPro" id="IPR050446">
    <property type="entry name" value="FAD-oxidoreductase/Apoptosis"/>
</dbReference>
<evidence type="ECO:0000313" key="7">
    <source>
        <dbReference type="EMBL" id="SDX59029.1"/>
    </source>
</evidence>
<organism evidence="7 8">
    <name type="scientific">Aidingimonas halophila</name>
    <dbReference type="NCBI Taxonomy" id="574349"/>
    <lineage>
        <taxon>Bacteria</taxon>
        <taxon>Pseudomonadati</taxon>
        <taxon>Pseudomonadota</taxon>
        <taxon>Gammaproteobacteria</taxon>
        <taxon>Oceanospirillales</taxon>
        <taxon>Halomonadaceae</taxon>
        <taxon>Aidingimonas</taxon>
    </lineage>
</organism>
<protein>
    <submittedName>
        <fullName evidence="7">NADPH-dependent 2,4-dienoyl-CoA reductase, sulfur reductase</fullName>
    </submittedName>
</protein>
<accession>A0A1H3D018</accession>
<dbReference type="SUPFAM" id="SSF51905">
    <property type="entry name" value="FAD/NAD(P)-binding domain"/>
    <property type="match status" value="1"/>
</dbReference>
<dbReference type="GO" id="GO:0005737">
    <property type="term" value="C:cytoplasm"/>
    <property type="evidence" value="ECO:0007669"/>
    <property type="project" value="TreeGrafter"/>
</dbReference>
<dbReference type="OrthoDB" id="9767928at2"/>
<dbReference type="InterPro" id="IPR036188">
    <property type="entry name" value="FAD/NAD-bd_sf"/>
</dbReference>
<evidence type="ECO:0000256" key="3">
    <source>
        <dbReference type="ARBA" id="ARBA00022827"/>
    </source>
</evidence>
<gene>
    <name evidence="7" type="ORF">SAMN05443545_106138</name>
</gene>
<dbReference type="InterPro" id="IPR016156">
    <property type="entry name" value="FAD/NAD-linked_Rdtase_dimer_sf"/>
</dbReference>
<dbReference type="PANTHER" id="PTHR43557:SF2">
    <property type="entry name" value="RIESKE DOMAIN-CONTAINING PROTEIN-RELATED"/>
    <property type="match status" value="1"/>
</dbReference>
<evidence type="ECO:0000256" key="1">
    <source>
        <dbReference type="ARBA" id="ARBA00001974"/>
    </source>
</evidence>
<dbReference type="Gene3D" id="3.30.390.30">
    <property type="match status" value="1"/>
</dbReference>
<feature type="domain" description="Reductase C-terminal" evidence="6">
    <location>
        <begin position="337"/>
        <end position="413"/>
    </location>
</feature>
<reference evidence="7 8" key="1">
    <citation type="submission" date="2016-10" db="EMBL/GenBank/DDBJ databases">
        <authorList>
            <person name="de Groot N.N."/>
        </authorList>
    </citation>
    <scope>NUCLEOTIDE SEQUENCE [LARGE SCALE GENOMIC DNA]</scope>
    <source>
        <strain evidence="7 8">DSM 19219</strain>
    </source>
</reference>
<evidence type="ECO:0000259" key="6">
    <source>
        <dbReference type="Pfam" id="PF14759"/>
    </source>
</evidence>
<evidence type="ECO:0000259" key="5">
    <source>
        <dbReference type="Pfam" id="PF07992"/>
    </source>
</evidence>
<dbReference type="Proteomes" id="UP000198500">
    <property type="component" value="Unassembled WGS sequence"/>
</dbReference>
<dbReference type="InterPro" id="IPR023753">
    <property type="entry name" value="FAD/NAD-binding_dom"/>
</dbReference>
<dbReference type="Gene3D" id="3.50.50.60">
    <property type="entry name" value="FAD/NAD(P)-binding domain"/>
    <property type="match status" value="2"/>
</dbReference>
<dbReference type="GO" id="GO:0016651">
    <property type="term" value="F:oxidoreductase activity, acting on NAD(P)H"/>
    <property type="evidence" value="ECO:0007669"/>
    <property type="project" value="TreeGrafter"/>
</dbReference>
<dbReference type="PANTHER" id="PTHR43557">
    <property type="entry name" value="APOPTOSIS-INDUCING FACTOR 1"/>
    <property type="match status" value="1"/>
</dbReference>
<evidence type="ECO:0000256" key="2">
    <source>
        <dbReference type="ARBA" id="ARBA00022630"/>
    </source>
</evidence>
<proteinExistence type="predicted"/>
<dbReference type="AlphaFoldDB" id="A0A1H3D018"/>
<name>A0A1H3D018_9GAMM</name>
<dbReference type="PRINTS" id="PR00368">
    <property type="entry name" value="FADPNR"/>
</dbReference>
<dbReference type="PRINTS" id="PR00411">
    <property type="entry name" value="PNDRDTASEI"/>
</dbReference>
<dbReference type="EMBL" id="FNNI01000006">
    <property type="protein sequence ID" value="SDX59029.1"/>
    <property type="molecule type" value="Genomic_DNA"/>
</dbReference>
<dbReference type="RefSeq" id="WP_092570248.1">
    <property type="nucleotide sequence ID" value="NZ_BMXH01000005.1"/>
</dbReference>
<dbReference type="SUPFAM" id="SSF55424">
    <property type="entry name" value="FAD/NAD-linked reductases, dimerisation (C-terminal) domain"/>
    <property type="match status" value="1"/>
</dbReference>
<sequence>MTEGIVIVGSSLAGLRSAEQLRNQGWEGAITLVGEEPYLPYNRPPLSKQAMVDARTLSVEDLHETVALGLKPRLGEIDWRLGRRAVSSDMANRRITLDDGQALDYDGLVIATGLRSRSLPVSGGESQRYCIRHLDDTWRLAQVLTPGCRVTIAGAGFIGCELAATATRLGCQVNVIDAAPAPLVNVMGATFADGLLQYHQRHGVSFHLDTRIAEIGEDDQGTLQRVSLSNGVSIDTDILVEAIGSQPNTEWLDGNGIDITDGVHCRSDMSLPAHGNVIAVGDIACFSNPLFDEVCRRIEHWNIAVETAKKGAVTLLANLGETPRTRPEDTKPIVPSFWSDQFDIKIQGIGLPAIADSAVPLDGDLHQGFSDGSPFAMGYYRAGRLTGIISIHGEKKQLDYRNRLLDALQTADTAINVAPTPTNTTGMA</sequence>
<feature type="domain" description="FAD/NAD(P)-binding" evidence="5">
    <location>
        <begin position="5"/>
        <end position="308"/>
    </location>
</feature>
<evidence type="ECO:0000313" key="8">
    <source>
        <dbReference type="Proteomes" id="UP000198500"/>
    </source>
</evidence>
<dbReference type="Pfam" id="PF14759">
    <property type="entry name" value="Reductase_C"/>
    <property type="match status" value="1"/>
</dbReference>
<keyword evidence="8" id="KW-1185">Reference proteome</keyword>
<keyword evidence="4" id="KW-0560">Oxidoreductase</keyword>
<keyword evidence="2" id="KW-0285">Flavoprotein</keyword>
<dbReference type="STRING" id="574349.SAMN05443545_106138"/>
<keyword evidence="3" id="KW-0274">FAD</keyword>
<evidence type="ECO:0000256" key="4">
    <source>
        <dbReference type="ARBA" id="ARBA00023002"/>
    </source>
</evidence>
<comment type="cofactor">
    <cofactor evidence="1">
        <name>FAD</name>
        <dbReference type="ChEBI" id="CHEBI:57692"/>
    </cofactor>
</comment>
<dbReference type="Pfam" id="PF07992">
    <property type="entry name" value="Pyr_redox_2"/>
    <property type="match status" value="1"/>
</dbReference>
<dbReference type="InterPro" id="IPR028202">
    <property type="entry name" value="Reductase_C"/>
</dbReference>